<dbReference type="InterPro" id="IPR003593">
    <property type="entry name" value="AAA+_ATPase"/>
</dbReference>
<evidence type="ECO:0000313" key="2">
    <source>
        <dbReference type="EMBL" id="OGM26289.1"/>
    </source>
</evidence>
<reference evidence="2 3" key="1">
    <citation type="journal article" date="2016" name="Nat. Commun.">
        <title>Thousands of microbial genomes shed light on interconnected biogeochemical processes in an aquifer system.</title>
        <authorList>
            <person name="Anantharaman K."/>
            <person name="Brown C.T."/>
            <person name="Hug L.A."/>
            <person name="Sharon I."/>
            <person name="Castelle C.J."/>
            <person name="Probst A.J."/>
            <person name="Thomas B.C."/>
            <person name="Singh A."/>
            <person name="Wilkins M.J."/>
            <person name="Karaoz U."/>
            <person name="Brodie E.L."/>
            <person name="Williams K.H."/>
            <person name="Hubbard S.S."/>
            <person name="Banfield J.F."/>
        </authorList>
    </citation>
    <scope>NUCLEOTIDE SEQUENCE [LARGE SCALE GENOMIC DNA]</scope>
</reference>
<dbReference type="Pfam" id="PF13173">
    <property type="entry name" value="AAA_14"/>
    <property type="match status" value="1"/>
</dbReference>
<proteinExistence type="predicted"/>
<dbReference type="InterPro" id="IPR041682">
    <property type="entry name" value="AAA_14"/>
</dbReference>
<evidence type="ECO:0000259" key="1">
    <source>
        <dbReference type="SMART" id="SM00382"/>
    </source>
</evidence>
<accession>A0A1F7YHE3</accession>
<dbReference type="InterPro" id="IPR025420">
    <property type="entry name" value="DUF4143"/>
</dbReference>
<dbReference type="AlphaFoldDB" id="A0A1F7YHE3"/>
<protein>
    <recommendedName>
        <fullName evidence="1">AAA+ ATPase domain-containing protein</fullName>
    </recommendedName>
</protein>
<evidence type="ECO:0000313" key="3">
    <source>
        <dbReference type="Proteomes" id="UP000179221"/>
    </source>
</evidence>
<dbReference type="Pfam" id="PF13635">
    <property type="entry name" value="DUF4143"/>
    <property type="match status" value="1"/>
</dbReference>
<dbReference type="PANTHER" id="PTHR43566">
    <property type="entry name" value="CONSERVED PROTEIN"/>
    <property type="match status" value="1"/>
</dbReference>
<dbReference type="SUPFAM" id="SSF52540">
    <property type="entry name" value="P-loop containing nucleoside triphosphate hydrolases"/>
    <property type="match status" value="1"/>
</dbReference>
<name>A0A1F7YHE3_9BACT</name>
<gene>
    <name evidence="2" type="ORF">A2628_03745</name>
</gene>
<dbReference type="InterPro" id="IPR027417">
    <property type="entry name" value="P-loop_NTPase"/>
</dbReference>
<dbReference type="EMBL" id="MGGL01000014">
    <property type="protein sequence ID" value="OGM26289.1"/>
    <property type="molecule type" value="Genomic_DNA"/>
</dbReference>
<feature type="domain" description="AAA+ ATPase" evidence="1">
    <location>
        <begin position="18"/>
        <end position="138"/>
    </location>
</feature>
<dbReference type="Proteomes" id="UP000179221">
    <property type="component" value="Unassembled WGS sequence"/>
</dbReference>
<dbReference type="SMART" id="SM00382">
    <property type="entry name" value="AAA"/>
    <property type="match status" value="1"/>
</dbReference>
<dbReference type="PANTHER" id="PTHR43566:SF1">
    <property type="entry name" value="AAA+ ATPASE DOMAIN-CONTAINING PROTEIN"/>
    <property type="match status" value="1"/>
</dbReference>
<comment type="caution">
    <text evidence="2">The sequence shown here is derived from an EMBL/GenBank/DDBJ whole genome shotgun (WGS) entry which is preliminary data.</text>
</comment>
<organism evidence="2 3">
    <name type="scientific">Candidatus Woesebacteria bacterium RIFCSPHIGHO2_01_FULL_40_22</name>
    <dbReference type="NCBI Taxonomy" id="1802499"/>
    <lineage>
        <taxon>Bacteria</taxon>
        <taxon>Candidatus Woeseibacteriota</taxon>
    </lineage>
</organism>
<dbReference type="Gene3D" id="3.40.50.300">
    <property type="entry name" value="P-loop containing nucleotide triphosphate hydrolases"/>
    <property type="match status" value="1"/>
</dbReference>
<sequence length="381" mass="44028">MIYFERKIEPLIKSNLFKKSILILYGARQVGKTTLVKKILQDYDSIPSRYLNCDEADIQKLFLEADTSVALKHIIGGAKLVVIDEAQRVRNIGLKLKLLIDNFPETQILATGSSSFELANDVSEPLTGRSIEFWLYPLAVSEIYKAGDGLAFNRDLENLLIYGSYPNVVLSLGLDEKKIEIGKISNNYLYKDLLKFQDLKGSEVIRKLLEGLALQMGNEVSYVELGRLVGVSKQTAETYVDILEKAYIVFKLRPFSRNLRKELGKLRKIYFYDLGVRNALINNYNPLSLRSDVGQLWENFVISEKKKRDNFTGNRQLLYFWRTYEKQEIDLVEESSGVLKAHEVKWLKGRTHPPKAWREAYSNSTWQTVTKNNFFEWQNRQ</sequence>